<comment type="caution">
    <text evidence="2">The sequence shown here is derived from an EMBL/GenBank/DDBJ whole genome shotgun (WGS) entry which is preliminary data.</text>
</comment>
<organism evidence="2 3">
    <name type="scientific">Micromonospora arborensis</name>
    <dbReference type="NCBI Taxonomy" id="2116518"/>
    <lineage>
        <taxon>Bacteria</taxon>
        <taxon>Bacillati</taxon>
        <taxon>Actinomycetota</taxon>
        <taxon>Actinomycetes</taxon>
        <taxon>Micromonosporales</taxon>
        <taxon>Micromonosporaceae</taxon>
        <taxon>Micromonospora</taxon>
    </lineage>
</organism>
<evidence type="ECO:0000313" key="2">
    <source>
        <dbReference type="EMBL" id="PYC71171.1"/>
    </source>
</evidence>
<keyword evidence="1" id="KW-0472">Membrane</keyword>
<proteinExistence type="predicted"/>
<dbReference type="AlphaFoldDB" id="A0A318NP88"/>
<keyword evidence="1" id="KW-0812">Transmembrane</keyword>
<dbReference type="OrthoDB" id="3382229at2"/>
<keyword evidence="3" id="KW-1185">Reference proteome</keyword>
<evidence type="ECO:0000256" key="1">
    <source>
        <dbReference type="SAM" id="Phobius"/>
    </source>
</evidence>
<keyword evidence="1" id="KW-1133">Transmembrane helix</keyword>
<dbReference type="RefSeq" id="WP_110563740.1">
    <property type="nucleotide sequence ID" value="NZ_PYBV01000014.1"/>
</dbReference>
<feature type="transmembrane region" description="Helical" evidence="1">
    <location>
        <begin position="12"/>
        <end position="29"/>
    </location>
</feature>
<name>A0A318NP88_9ACTN</name>
<sequence>MDPTADDRLRSVVLFGAAVAVLAVGGWWWQAAAPTPAASSARPPVASPSAEPSVSAPLERALALSEPDASVTFRVDPETGEVTEVKRPTTSLPLGTGDVPGELPVFEGTIWRQQGELLPGQDVTRQSANDGGRYQLQYRCTRPGAMMVTSTGAEILGPARIDCDGATTLAEVAPTGGPIRVSLSAVGDKPVDAEAQLFAAP</sequence>
<dbReference type="EMBL" id="PYBV01000014">
    <property type="protein sequence ID" value="PYC71171.1"/>
    <property type="molecule type" value="Genomic_DNA"/>
</dbReference>
<protein>
    <submittedName>
        <fullName evidence="2">Uncharacterized protein</fullName>
    </submittedName>
</protein>
<evidence type="ECO:0000313" key="3">
    <source>
        <dbReference type="Proteomes" id="UP000248333"/>
    </source>
</evidence>
<dbReference type="Proteomes" id="UP000248333">
    <property type="component" value="Unassembled WGS sequence"/>
</dbReference>
<reference evidence="2 3" key="1">
    <citation type="submission" date="2018-03" db="EMBL/GenBank/DDBJ databases">
        <title>Bioinformatic expansion and discovery of thiopeptide antibiotics.</title>
        <authorList>
            <person name="Schwalen C.J."/>
            <person name="Hudson G.A."/>
            <person name="Mitchell D.A."/>
        </authorList>
    </citation>
    <scope>NUCLEOTIDE SEQUENCE [LARGE SCALE GENOMIC DNA]</scope>
    <source>
        <strain evidence="2 3">NRRL 8041</strain>
    </source>
</reference>
<accession>A0A318NP88</accession>
<gene>
    <name evidence="2" type="ORF">C7C45_12235</name>
</gene>